<keyword evidence="2" id="KW-0206">Cytoskeleton</keyword>
<dbReference type="RefSeq" id="XP_025423110.1">
    <property type="nucleotide sequence ID" value="XM_025567325.1"/>
</dbReference>
<dbReference type="AlphaFoldDB" id="A0A8B8GJJ7"/>
<keyword evidence="2" id="KW-0963">Cytoplasm</keyword>
<name>A0A8B8GJJ7_9HEMI</name>
<accession>A0A8B8GJJ7</accession>
<comment type="subcellular location">
    <subcellularLocation>
        <location evidence="2">Cytoplasm</location>
        <location evidence="2">Cytoskeleton</location>
    </subcellularLocation>
</comment>
<dbReference type="GO" id="GO:0034237">
    <property type="term" value="F:protein kinase A regulatory subunit binding"/>
    <property type="evidence" value="ECO:0007669"/>
    <property type="project" value="TreeGrafter"/>
</dbReference>
<proteinExistence type="inferred from homology"/>
<dbReference type="GO" id="GO:0030036">
    <property type="term" value="P:actin cytoskeleton organization"/>
    <property type="evidence" value="ECO:0007669"/>
    <property type="project" value="UniProtKB-UniRule"/>
</dbReference>
<feature type="compositionally biased region" description="Pro residues" evidence="3">
    <location>
        <begin position="389"/>
        <end position="400"/>
    </location>
</feature>
<sequence length="437" mass="49672">MPLQTRIVEPVRISRFTVNESSGKTSSPVDHLESVTNGTCANIIYQLSSLSKHAENLFGELIHESHSLVARVGALKIRSNRLSTSIRLLDIIDEEVSLINTKKVFKSTIVYDQQIFSRNSMPSSLREMYNRCDESPPLYKFNLFRNDGKDCMKFYTDINYYFNFWRSDTLKASEKILHDCEKNHCRLKSGLSESSSRCNENIINQTNNLKEPYGQLFTQHRKFITHQNNFHNDEATYQVNSIESHWSSCKSLLNIHHTVNTMIDGHTSKTLSMKNILSNNYTEPYDNNLMCGKSPLIVNNNKYNSNTKYSSNYQYAIGKTEVLNPFGKQSCGGKIRPPTPQRIDSLKRTTLSIINPTGAGCIFNFGRENLPPPPLPPIEDDIYFVKTLPPPPPPPPPHKPPISISPTFSLESIPPPPPLLPMLNELEKFVDKELNAH</sequence>
<dbReference type="GO" id="GO:0031209">
    <property type="term" value="C:SCAR complex"/>
    <property type="evidence" value="ECO:0007669"/>
    <property type="project" value="TreeGrafter"/>
</dbReference>
<dbReference type="Proteomes" id="UP000694846">
    <property type="component" value="Unplaced"/>
</dbReference>
<dbReference type="GO" id="GO:0005856">
    <property type="term" value="C:cytoskeleton"/>
    <property type="evidence" value="ECO:0007669"/>
    <property type="project" value="UniProtKB-SubCell"/>
</dbReference>
<keyword evidence="2" id="KW-0009">Actin-binding</keyword>
<protein>
    <recommendedName>
        <fullName evidence="2">Wiskott-Aldrich syndrome protein family member</fullName>
        <shortName evidence="2">WASP family protein member</shortName>
    </recommendedName>
</protein>
<dbReference type="InterPro" id="IPR028288">
    <property type="entry name" value="SCAR/WAVE_fam"/>
</dbReference>
<dbReference type="GeneID" id="112692598"/>
<comment type="similarity">
    <text evidence="1 2">Belongs to the SCAR/WAVE family.</text>
</comment>
<keyword evidence="4" id="KW-1185">Reference proteome</keyword>
<dbReference type="PANTHER" id="PTHR12902">
    <property type="entry name" value="WASP-1"/>
    <property type="match status" value="1"/>
</dbReference>
<evidence type="ECO:0000313" key="5">
    <source>
        <dbReference type="RefSeq" id="XP_025423110.1"/>
    </source>
</evidence>
<comment type="function">
    <text evidence="2">Downstream effector molecule involved in the transmission of signals from tyrosine kinase receptors and small GTPases to the actin cytoskeleton. Promotes formation of actin filaments. Part of the WAVE complex that regulates lamellipodia formation. The WAVE complex regulates actin filament reorganization via its interaction with the Arp2/3 complex.</text>
</comment>
<evidence type="ECO:0000313" key="4">
    <source>
        <dbReference type="Proteomes" id="UP000694846"/>
    </source>
</evidence>
<reference evidence="5" key="1">
    <citation type="submission" date="2025-08" db="UniProtKB">
        <authorList>
            <consortium name="RefSeq"/>
        </authorList>
    </citation>
    <scope>IDENTIFICATION</scope>
    <source>
        <tissue evidence="5">Whole body</tissue>
    </source>
</reference>
<gene>
    <name evidence="5" type="primary">LOC112692598</name>
</gene>
<dbReference type="GO" id="GO:0071933">
    <property type="term" value="F:Arp2/3 complex binding"/>
    <property type="evidence" value="ECO:0007669"/>
    <property type="project" value="TreeGrafter"/>
</dbReference>
<feature type="region of interest" description="Disordered" evidence="3">
    <location>
        <begin position="389"/>
        <end position="410"/>
    </location>
</feature>
<comment type="subunit">
    <text evidence="2">Binds actin and the Arp2/3 complex.</text>
</comment>
<dbReference type="PANTHER" id="PTHR12902:SF1">
    <property type="entry name" value="WISKOTT-ALDRICH SYNDROME PROTEIN FAMILY MEMBER"/>
    <property type="match status" value="1"/>
</dbReference>
<dbReference type="OrthoDB" id="1060785at2759"/>
<evidence type="ECO:0000256" key="2">
    <source>
        <dbReference type="RuleBase" id="RU367034"/>
    </source>
</evidence>
<dbReference type="Gene3D" id="1.20.5.340">
    <property type="match status" value="1"/>
</dbReference>
<organism evidence="4 5">
    <name type="scientific">Sipha flava</name>
    <name type="common">yellow sugarcane aphid</name>
    <dbReference type="NCBI Taxonomy" id="143950"/>
    <lineage>
        <taxon>Eukaryota</taxon>
        <taxon>Metazoa</taxon>
        <taxon>Ecdysozoa</taxon>
        <taxon>Arthropoda</taxon>
        <taxon>Hexapoda</taxon>
        <taxon>Insecta</taxon>
        <taxon>Pterygota</taxon>
        <taxon>Neoptera</taxon>
        <taxon>Paraneoptera</taxon>
        <taxon>Hemiptera</taxon>
        <taxon>Sternorrhyncha</taxon>
        <taxon>Aphidomorpha</taxon>
        <taxon>Aphidoidea</taxon>
        <taxon>Aphididae</taxon>
        <taxon>Sipha</taxon>
    </lineage>
</organism>
<evidence type="ECO:0000256" key="1">
    <source>
        <dbReference type="ARBA" id="ARBA00006993"/>
    </source>
</evidence>
<dbReference type="GO" id="GO:2000601">
    <property type="term" value="P:positive regulation of Arp2/3 complex-mediated actin nucleation"/>
    <property type="evidence" value="ECO:0007669"/>
    <property type="project" value="TreeGrafter"/>
</dbReference>
<dbReference type="Gene3D" id="6.10.280.150">
    <property type="match status" value="1"/>
</dbReference>
<dbReference type="GO" id="GO:0003779">
    <property type="term" value="F:actin binding"/>
    <property type="evidence" value="ECO:0007669"/>
    <property type="project" value="UniProtKB-UniRule"/>
</dbReference>
<evidence type="ECO:0000256" key="3">
    <source>
        <dbReference type="SAM" id="MobiDB-lite"/>
    </source>
</evidence>